<gene>
    <name evidence="9" type="ORF">BDW59DRAFT_135169</name>
</gene>
<evidence type="ECO:0000256" key="2">
    <source>
        <dbReference type="ARBA" id="ARBA00022723"/>
    </source>
</evidence>
<accession>A0ABR4HNL3</accession>
<dbReference type="Gene3D" id="3.30.40.10">
    <property type="entry name" value="Zinc/RING finger domain, C3HC4 (zinc finger)"/>
    <property type="match status" value="1"/>
</dbReference>
<comment type="caution">
    <text evidence="9">The sequence shown here is derived from an EMBL/GenBank/DDBJ whole genome shotgun (WGS) entry which is preliminary data.</text>
</comment>
<protein>
    <recommendedName>
        <fullName evidence="8">PHD-type domain-containing protein</fullName>
    </recommendedName>
</protein>
<dbReference type="SMART" id="SM00249">
    <property type="entry name" value="PHD"/>
    <property type="match status" value="1"/>
</dbReference>
<feature type="domain" description="PHD-type" evidence="8">
    <location>
        <begin position="503"/>
        <end position="554"/>
    </location>
</feature>
<dbReference type="PROSITE" id="PS50016">
    <property type="entry name" value="ZF_PHD_2"/>
    <property type="match status" value="1"/>
</dbReference>
<keyword evidence="2" id="KW-0479">Metal-binding</keyword>
<evidence type="ECO:0000313" key="9">
    <source>
        <dbReference type="EMBL" id="KAL2817001.1"/>
    </source>
</evidence>
<dbReference type="SUPFAM" id="SSF57903">
    <property type="entry name" value="FYVE/PHD zinc finger"/>
    <property type="match status" value="1"/>
</dbReference>
<evidence type="ECO:0000256" key="6">
    <source>
        <dbReference type="PROSITE-ProRule" id="PRU00146"/>
    </source>
</evidence>
<organism evidence="9 10">
    <name type="scientific">Aspergillus cavernicola</name>
    <dbReference type="NCBI Taxonomy" id="176166"/>
    <lineage>
        <taxon>Eukaryota</taxon>
        <taxon>Fungi</taxon>
        <taxon>Dikarya</taxon>
        <taxon>Ascomycota</taxon>
        <taxon>Pezizomycotina</taxon>
        <taxon>Eurotiomycetes</taxon>
        <taxon>Eurotiomycetidae</taxon>
        <taxon>Eurotiales</taxon>
        <taxon>Aspergillaceae</taxon>
        <taxon>Aspergillus</taxon>
        <taxon>Aspergillus subgen. Nidulantes</taxon>
    </lineage>
</organism>
<dbReference type="PANTHER" id="PTHR46174:SF1">
    <property type="entry name" value="CXXC-TYPE ZINC FINGER PROTEIN 1"/>
    <property type="match status" value="1"/>
</dbReference>
<feature type="region of interest" description="Disordered" evidence="7">
    <location>
        <begin position="619"/>
        <end position="650"/>
    </location>
</feature>
<dbReference type="InterPro" id="IPR001965">
    <property type="entry name" value="Znf_PHD"/>
</dbReference>
<evidence type="ECO:0000256" key="7">
    <source>
        <dbReference type="SAM" id="MobiDB-lite"/>
    </source>
</evidence>
<dbReference type="InterPro" id="IPR013083">
    <property type="entry name" value="Znf_RING/FYVE/PHD"/>
</dbReference>
<evidence type="ECO:0000256" key="3">
    <source>
        <dbReference type="ARBA" id="ARBA00022771"/>
    </source>
</evidence>
<feature type="compositionally biased region" description="Basic residues" evidence="7">
    <location>
        <begin position="411"/>
        <end position="420"/>
    </location>
</feature>
<dbReference type="EMBL" id="JBFXLS010000096">
    <property type="protein sequence ID" value="KAL2817001.1"/>
    <property type="molecule type" value="Genomic_DNA"/>
</dbReference>
<evidence type="ECO:0000256" key="1">
    <source>
        <dbReference type="ARBA" id="ARBA00004123"/>
    </source>
</evidence>
<proteinExistence type="predicted"/>
<name>A0ABR4HNL3_9EURO</name>
<comment type="subcellular location">
    <subcellularLocation>
        <location evidence="1">Nucleus</location>
    </subcellularLocation>
</comment>
<feature type="compositionally biased region" description="Low complexity" evidence="7">
    <location>
        <begin position="382"/>
        <end position="409"/>
    </location>
</feature>
<dbReference type="InterPro" id="IPR037869">
    <property type="entry name" value="Spp1/CFP1"/>
</dbReference>
<dbReference type="InterPro" id="IPR019787">
    <property type="entry name" value="Znf_PHD-finger"/>
</dbReference>
<keyword evidence="3 6" id="KW-0863">Zinc-finger</keyword>
<dbReference type="SUPFAM" id="SSF56112">
    <property type="entry name" value="Protein kinase-like (PK-like)"/>
    <property type="match status" value="1"/>
</dbReference>
<feature type="compositionally biased region" description="Basic residues" evidence="7">
    <location>
        <begin position="468"/>
        <end position="477"/>
    </location>
</feature>
<dbReference type="InterPro" id="IPR011011">
    <property type="entry name" value="Znf_FYVE_PHD"/>
</dbReference>
<feature type="compositionally biased region" description="Basic and acidic residues" evidence="7">
    <location>
        <begin position="21"/>
        <end position="40"/>
    </location>
</feature>
<keyword evidence="10" id="KW-1185">Reference proteome</keyword>
<keyword evidence="5" id="KW-0539">Nucleus</keyword>
<dbReference type="InterPro" id="IPR011009">
    <property type="entry name" value="Kinase-like_dom_sf"/>
</dbReference>
<dbReference type="Pfam" id="PF00628">
    <property type="entry name" value="PHD"/>
    <property type="match status" value="1"/>
</dbReference>
<evidence type="ECO:0000313" key="10">
    <source>
        <dbReference type="Proteomes" id="UP001610335"/>
    </source>
</evidence>
<feature type="compositionally biased region" description="Polar residues" evidence="7">
    <location>
        <begin position="429"/>
        <end position="460"/>
    </location>
</feature>
<sequence length="896" mass="99646">MAADTTAPVKLSQVDGSNNSRTKDFNPYEPDSKLIPEDDPFRQRSMHYGRYKPRDDDFNPRYNDWCQYDQKAIEYWEDIVKTLWTPENSLHLQGARQAYAAGSIIIRVDQEDAVDAAAETFSCLNANELGASRKVEDTLRELGVAVPKLYFCGTVSGKNVTVESRIPGVSLDAAWRYLAAEQIELLKQQCRRLSQRLSNIHTGRGHPSYVCSGLNSHLSSEPERLERDILFNENAAHGDLSLVHNNMLLSNIIVNDDRVVGLTGWRDAGYFGFEKADKIHRQIRVPQIISDPDLQVDVDGIQTWVDLYKGLEGSAPGDGSAGEQSVPAHPVKIEPSSMNLDKVPLSDESEVKPGLPQLDGMDNLEEHPTPKKVANLKNKGNSRASSSDRSSPTTSTKAATKRAAPTGTKKGIGRKTASKKLKLDDQDNESVASHRSATPVSSRTSKTPGTKKQNSASMANSPAPDNKKSKKKKKGAKKTVIQQENGGGEEGEEEEEDSEDDGSIFCICRKPDNHTWMIGCDGECEDWFHGKCVNIDPRDADLIEKYICPNCKEKGKGWTTWKPMCRLEECRKPARYTRKNPSKYCSDEHGLEFMRQKTQHLNLSQLRAQKPMCIRKAALSGTHTPRDDDSEYDGSHVEDERDESMEDLGSRGGVLTVGDLTAVIIGVGSAEEFRKLGAHIVSPPPKEQDADAETKCIKKLGLDVGVDDPIYSPDEAGKIEKLRKQRDGLFHRRDMLAARNTFLTLVRQRSKSIVEVLKKKDPKGGWKEICGFDARLAWSDEEFDEWRLSDIGKNALQEGTPEALATSYPEAVDPDGDTAMDGVNAEDNVTSLTRAICTKKRCERHKQWLKVQQQDSAFEDRTLKEDLAKCEKEAQGVVESAVLRMWAEKGNAQNGC</sequence>
<feature type="region of interest" description="Disordered" evidence="7">
    <location>
        <begin position="1"/>
        <end position="40"/>
    </location>
</feature>
<feature type="compositionally biased region" description="Acidic residues" evidence="7">
    <location>
        <begin position="487"/>
        <end position="498"/>
    </location>
</feature>
<feature type="region of interest" description="Disordered" evidence="7">
    <location>
        <begin position="333"/>
        <end position="498"/>
    </location>
</feature>
<dbReference type="Proteomes" id="UP001610335">
    <property type="component" value="Unassembled WGS sequence"/>
</dbReference>
<reference evidence="9 10" key="1">
    <citation type="submission" date="2024-07" db="EMBL/GenBank/DDBJ databases">
        <title>Section-level genome sequencing and comparative genomics of Aspergillus sections Usti and Cavernicolus.</title>
        <authorList>
            <consortium name="Lawrence Berkeley National Laboratory"/>
            <person name="Nybo J.L."/>
            <person name="Vesth T.C."/>
            <person name="Theobald S."/>
            <person name="Frisvad J.C."/>
            <person name="Larsen T.O."/>
            <person name="Kjaerboelling I."/>
            <person name="Rothschild-Mancinelli K."/>
            <person name="Lyhne E.K."/>
            <person name="Kogle M.E."/>
            <person name="Barry K."/>
            <person name="Clum A."/>
            <person name="Na H."/>
            <person name="Ledsgaard L."/>
            <person name="Lin J."/>
            <person name="Lipzen A."/>
            <person name="Kuo A."/>
            <person name="Riley R."/>
            <person name="Mondo S."/>
            <person name="LaButti K."/>
            <person name="Haridas S."/>
            <person name="Pangalinan J."/>
            <person name="Salamov A.A."/>
            <person name="Simmons B.A."/>
            <person name="Magnuson J.K."/>
            <person name="Chen J."/>
            <person name="Drula E."/>
            <person name="Henrissat B."/>
            <person name="Wiebenga A."/>
            <person name="Lubbers R.J."/>
            <person name="Gomes A.C."/>
            <person name="Makela M.R."/>
            <person name="Stajich J."/>
            <person name="Grigoriev I.V."/>
            <person name="Mortensen U.H."/>
            <person name="De vries R.P."/>
            <person name="Baker S.E."/>
            <person name="Andersen M.R."/>
        </authorList>
    </citation>
    <scope>NUCLEOTIDE SEQUENCE [LARGE SCALE GENOMIC DNA]</scope>
    <source>
        <strain evidence="9 10">CBS 600.67</strain>
    </source>
</reference>
<dbReference type="InterPro" id="IPR019786">
    <property type="entry name" value="Zinc_finger_PHD-type_CS"/>
</dbReference>
<evidence type="ECO:0000256" key="4">
    <source>
        <dbReference type="ARBA" id="ARBA00022833"/>
    </source>
</evidence>
<evidence type="ECO:0000256" key="5">
    <source>
        <dbReference type="ARBA" id="ARBA00023242"/>
    </source>
</evidence>
<keyword evidence="4" id="KW-0862">Zinc</keyword>
<dbReference type="PANTHER" id="PTHR46174">
    <property type="entry name" value="CXXC-TYPE ZINC FINGER PROTEIN 1"/>
    <property type="match status" value="1"/>
</dbReference>
<evidence type="ECO:0000259" key="8">
    <source>
        <dbReference type="PROSITE" id="PS50016"/>
    </source>
</evidence>
<dbReference type="PROSITE" id="PS01359">
    <property type="entry name" value="ZF_PHD_1"/>
    <property type="match status" value="1"/>
</dbReference>